<dbReference type="PROSITE" id="PS50943">
    <property type="entry name" value="HTH_CROC1"/>
    <property type="match status" value="1"/>
</dbReference>
<dbReference type="Proteomes" id="UP000253307">
    <property type="component" value="Unassembled WGS sequence"/>
</dbReference>
<dbReference type="GO" id="GO:0008932">
    <property type="term" value="F:lytic endotransglycosylase activity"/>
    <property type="evidence" value="ECO:0007669"/>
    <property type="project" value="TreeGrafter"/>
</dbReference>
<feature type="domain" description="LysM" evidence="3">
    <location>
        <begin position="320"/>
        <end position="364"/>
    </location>
</feature>
<dbReference type="GO" id="GO:0000270">
    <property type="term" value="P:peptidoglycan metabolic process"/>
    <property type="evidence" value="ECO:0007669"/>
    <property type="project" value="InterPro"/>
</dbReference>
<dbReference type="EMBL" id="QOPE01000028">
    <property type="protein sequence ID" value="RCL40280.1"/>
    <property type="molecule type" value="Genomic_DNA"/>
</dbReference>
<dbReference type="PROSITE" id="PS00922">
    <property type="entry name" value="TRANSGLYCOSYLASE"/>
    <property type="match status" value="1"/>
</dbReference>
<feature type="domain" description="HTH cro/C1-type" evidence="2">
    <location>
        <begin position="326"/>
        <end position="344"/>
    </location>
</feature>
<comment type="similarity">
    <text evidence="1">Belongs to the transglycosylase Slt family.</text>
</comment>
<gene>
    <name evidence="4" type="ORF">DBW96_03635</name>
</gene>
<dbReference type="PANTHER" id="PTHR33734">
    <property type="entry name" value="LYSM DOMAIN-CONTAINING GPI-ANCHORED PROTEIN 2"/>
    <property type="match status" value="1"/>
</dbReference>
<reference evidence="4 5" key="1">
    <citation type="journal article" date="2018" name="Microbiome">
        <title>Fine metagenomic profile of the Mediterranean stratified and mixed water columns revealed by assembly and recruitment.</title>
        <authorList>
            <person name="Haro-Moreno J.M."/>
            <person name="Lopez-Perez M."/>
            <person name="De La Torre J.R."/>
            <person name="Picazo A."/>
            <person name="Camacho A."/>
            <person name="Rodriguez-Valera F."/>
        </authorList>
    </citation>
    <scope>NUCLEOTIDE SEQUENCE [LARGE SCALE GENOMIC DNA]</scope>
    <source>
        <strain evidence="4">MED-G82</strain>
    </source>
</reference>
<dbReference type="InterPro" id="IPR018392">
    <property type="entry name" value="LysM"/>
</dbReference>
<dbReference type="PROSITE" id="PS51257">
    <property type="entry name" value="PROKAR_LIPOPROTEIN"/>
    <property type="match status" value="1"/>
</dbReference>
<name>A0A368BSK4_9GAMM</name>
<dbReference type="Gene3D" id="1.10.530.10">
    <property type="match status" value="1"/>
</dbReference>
<feature type="domain" description="LysM" evidence="3">
    <location>
        <begin position="438"/>
        <end position="481"/>
    </location>
</feature>
<dbReference type="Pfam" id="PF01464">
    <property type="entry name" value="SLT"/>
    <property type="match status" value="1"/>
</dbReference>
<protein>
    <submittedName>
        <fullName evidence="4">LysM peptidoglycan-binding domain-containing protein</fullName>
    </submittedName>
</protein>
<dbReference type="AlphaFoldDB" id="A0A368BSK4"/>
<dbReference type="CDD" id="cd00118">
    <property type="entry name" value="LysM"/>
    <property type="match status" value="3"/>
</dbReference>
<dbReference type="InterPro" id="IPR001387">
    <property type="entry name" value="Cro/C1-type_HTH"/>
</dbReference>
<dbReference type="SMART" id="SM00257">
    <property type="entry name" value="LysM"/>
    <property type="match status" value="3"/>
</dbReference>
<dbReference type="PANTHER" id="PTHR33734:SF22">
    <property type="entry name" value="MEMBRANE-BOUND LYTIC MUREIN TRANSGLYCOSYLASE D"/>
    <property type="match status" value="1"/>
</dbReference>
<dbReference type="SUPFAM" id="SSF54106">
    <property type="entry name" value="LysM domain"/>
    <property type="match status" value="3"/>
</dbReference>
<dbReference type="PROSITE" id="PS51782">
    <property type="entry name" value="LYSM"/>
    <property type="match status" value="3"/>
</dbReference>
<dbReference type="InterPro" id="IPR008258">
    <property type="entry name" value="Transglycosylase_SLT_dom_1"/>
</dbReference>
<evidence type="ECO:0000313" key="5">
    <source>
        <dbReference type="Proteomes" id="UP000253307"/>
    </source>
</evidence>
<evidence type="ECO:0000259" key="3">
    <source>
        <dbReference type="PROSITE" id="PS51782"/>
    </source>
</evidence>
<dbReference type="Gene3D" id="3.10.350.10">
    <property type="entry name" value="LysM domain"/>
    <property type="match status" value="3"/>
</dbReference>
<dbReference type="GO" id="GO:0016020">
    <property type="term" value="C:membrane"/>
    <property type="evidence" value="ECO:0007669"/>
    <property type="project" value="InterPro"/>
</dbReference>
<proteinExistence type="inferred from homology"/>
<feature type="domain" description="LysM" evidence="3">
    <location>
        <begin position="378"/>
        <end position="422"/>
    </location>
</feature>
<evidence type="ECO:0000313" key="4">
    <source>
        <dbReference type="EMBL" id="RCL40280.1"/>
    </source>
</evidence>
<accession>A0A368BSK4</accession>
<dbReference type="InterPro" id="IPR036779">
    <property type="entry name" value="LysM_dom_sf"/>
</dbReference>
<organism evidence="4 5">
    <name type="scientific">SAR86 cluster bacterium</name>
    <dbReference type="NCBI Taxonomy" id="2030880"/>
    <lineage>
        <taxon>Bacteria</taxon>
        <taxon>Pseudomonadati</taxon>
        <taxon>Pseudomonadota</taxon>
        <taxon>Gammaproteobacteria</taxon>
        <taxon>SAR86 cluster</taxon>
    </lineage>
</organism>
<evidence type="ECO:0000256" key="1">
    <source>
        <dbReference type="ARBA" id="ARBA00007734"/>
    </source>
</evidence>
<dbReference type="CDD" id="cd16894">
    <property type="entry name" value="MltD-like"/>
    <property type="match status" value="1"/>
</dbReference>
<dbReference type="Pfam" id="PF01476">
    <property type="entry name" value="LysM"/>
    <property type="match status" value="3"/>
</dbReference>
<dbReference type="InterPro" id="IPR023346">
    <property type="entry name" value="Lysozyme-like_dom_sf"/>
</dbReference>
<evidence type="ECO:0000259" key="2">
    <source>
        <dbReference type="PROSITE" id="PS50943"/>
    </source>
</evidence>
<comment type="caution">
    <text evidence="4">The sequence shown here is derived from an EMBL/GenBank/DDBJ whole genome shotgun (WGS) entry which is preliminary data.</text>
</comment>
<dbReference type="InterPro" id="IPR000189">
    <property type="entry name" value="Transglyc_AS"/>
</dbReference>
<sequence length="486" mass="55997">MERFFIVFFTLIITYGCSNFNIIPARPYVDIEPSKEVLVPEVKYINIWDRIFKENNFVDDPLPNETERYVKRFIKNKKHFNELILNGEYYLFEVLEELDRYRLPSEFALLPYIESNYDPFSISSSGAVGLWQLMPTTGKIYNLEKTWWVEARHDPIESTKAAVKYLAYLFNRFDRNPTLTLIAYHAGPTYLEKQIRILESRGREVTLNNLKLSKESFNYVPKFLAIKKIIKNPYKYGINLPNIPNQKVIDKIQIEGQVEMLPFSEFTGVTPEFLYQLNAGYTKWATPPTNNTVLFLPIERLEAIKQDIDDYFQENPIRWMTHNVSSGETLWDIAKLYDVAVDDLKLVNSKSSQSLLSINETLLIPLGDPKITTFIPYQTHIVSEGDTLWSLGRKYDIAPIEIARNNQLSINGVLSIGVALNIGTGNIARSMQAKKRSILYSVKQGDNLYKISELFNIEISEIMELNNLSSNDLSPGQILKLIISAI</sequence>
<dbReference type="SUPFAM" id="SSF53955">
    <property type="entry name" value="Lysozyme-like"/>
    <property type="match status" value="1"/>
</dbReference>